<feature type="signal peptide" evidence="1">
    <location>
        <begin position="1"/>
        <end position="27"/>
    </location>
</feature>
<evidence type="ECO:0000256" key="1">
    <source>
        <dbReference type="SAM" id="SignalP"/>
    </source>
</evidence>
<protein>
    <submittedName>
        <fullName evidence="2">Sequence orphan</fullName>
    </submittedName>
</protein>
<dbReference type="Proteomes" id="UP000439903">
    <property type="component" value="Unassembled WGS sequence"/>
</dbReference>
<keyword evidence="3" id="KW-1185">Reference proteome</keyword>
<organism evidence="2 3">
    <name type="scientific">Gigaspora margarita</name>
    <dbReference type="NCBI Taxonomy" id="4874"/>
    <lineage>
        <taxon>Eukaryota</taxon>
        <taxon>Fungi</taxon>
        <taxon>Fungi incertae sedis</taxon>
        <taxon>Mucoromycota</taxon>
        <taxon>Glomeromycotina</taxon>
        <taxon>Glomeromycetes</taxon>
        <taxon>Diversisporales</taxon>
        <taxon>Gigasporaceae</taxon>
        <taxon>Gigaspora</taxon>
    </lineage>
</organism>
<evidence type="ECO:0000313" key="2">
    <source>
        <dbReference type="EMBL" id="KAF0439678.1"/>
    </source>
</evidence>
<accession>A0A8H4A6X2</accession>
<dbReference type="AlphaFoldDB" id="A0A8H4A6X2"/>
<evidence type="ECO:0000313" key="3">
    <source>
        <dbReference type="Proteomes" id="UP000439903"/>
    </source>
</evidence>
<name>A0A8H4A6X2_GIGMA</name>
<keyword evidence="1" id="KW-0732">Signal</keyword>
<sequence>MKLISLLPVFQIFLLVTIGFIPDQTCASTRTCYEHTSYPYNHKSMKTAQCDMVAVKSQQLNNAVGYLSPDQAFIIDFHCGVSDKTLCNKAQQAFNNVGQRIASVLKISTAIKVNATFTDFCKTLNECSTSAGLVLGSAAPARTLPIDDDDNVTRLYPQALLKQMNMRNRPQYGPYDILANFNSQANMFFRGDGQIKQGQNDFEYIVTHEFIHGLGFGSSWRNYFNADILTPLPVDNGASFGGFMESRFDKFMFVKQNGTFVPMSSLTKQLNSFFSNKKFSNNIDTSRQFTNSPQFALTKQLFNAASTPSSMNFVTNSNDQISLETGLKPFQEGSSVSHVNQSFMQNGEFLMTFAARDGITLDDIAQKNGISNSAGIGPKTLNALATLGYTIQDKPNSNLKSSASKLHIQSLNSNIIGIIALVFLLQFAIL</sequence>
<proteinExistence type="predicted"/>
<reference evidence="2 3" key="1">
    <citation type="journal article" date="2019" name="Environ. Microbiol.">
        <title>At the nexus of three kingdoms: the genome of the mycorrhizal fungus Gigaspora margarita provides insights into plant, endobacterial and fungal interactions.</title>
        <authorList>
            <person name="Venice F."/>
            <person name="Ghignone S."/>
            <person name="Salvioli di Fossalunga A."/>
            <person name="Amselem J."/>
            <person name="Novero M."/>
            <person name="Xianan X."/>
            <person name="Sedzielewska Toro K."/>
            <person name="Morin E."/>
            <person name="Lipzen A."/>
            <person name="Grigoriev I.V."/>
            <person name="Henrissat B."/>
            <person name="Martin F.M."/>
            <person name="Bonfante P."/>
        </authorList>
    </citation>
    <scope>NUCLEOTIDE SEQUENCE [LARGE SCALE GENOMIC DNA]</scope>
    <source>
        <strain evidence="2 3">BEG34</strain>
    </source>
</reference>
<dbReference type="OrthoDB" id="73465at2759"/>
<feature type="chain" id="PRO_5034039310" evidence="1">
    <location>
        <begin position="28"/>
        <end position="430"/>
    </location>
</feature>
<gene>
    <name evidence="2" type="ORF">F8M41_004123</name>
</gene>
<dbReference type="EMBL" id="WTPW01001372">
    <property type="protein sequence ID" value="KAF0439678.1"/>
    <property type="molecule type" value="Genomic_DNA"/>
</dbReference>
<comment type="caution">
    <text evidence="2">The sequence shown here is derived from an EMBL/GenBank/DDBJ whole genome shotgun (WGS) entry which is preliminary data.</text>
</comment>